<gene>
    <name evidence="1" type="ORF">SAMN05444349_11245</name>
</gene>
<reference evidence="1 2" key="1">
    <citation type="submission" date="2016-11" db="EMBL/GenBank/DDBJ databases">
        <authorList>
            <person name="Jaros S."/>
            <person name="Januszkiewicz K."/>
            <person name="Wedrychowicz H."/>
        </authorList>
    </citation>
    <scope>NUCLEOTIDE SEQUENCE [LARGE SCALE GENOMIC DNA]</scope>
    <source>
        <strain evidence="1 2">DSM 26883</strain>
    </source>
</reference>
<dbReference type="EMBL" id="FQVD01000012">
    <property type="protein sequence ID" value="SHF15178.1"/>
    <property type="molecule type" value="Genomic_DNA"/>
</dbReference>
<evidence type="ECO:0000313" key="1">
    <source>
        <dbReference type="EMBL" id="SHF15178.1"/>
    </source>
</evidence>
<accession>A0A1M4ZB42</accession>
<dbReference type="RefSeq" id="WP_025074622.1">
    <property type="nucleotide sequence ID" value="NZ_FQVD01000012.1"/>
</dbReference>
<dbReference type="STRING" id="871325.SAMN05444349_11245"/>
<dbReference type="OrthoDB" id="9905236at2"/>
<protein>
    <submittedName>
        <fullName evidence="1">Uncharacterized protein</fullName>
    </submittedName>
</protein>
<sequence>MTKKEQSLLRGGGEKLCPCAGSCACTGYATSESYYYEGSNMIGLDFDEVGVIGQSNKTTGYSYY</sequence>
<keyword evidence="2" id="KW-1185">Reference proteome</keyword>
<name>A0A1M4ZB42_9BACE</name>
<dbReference type="AlphaFoldDB" id="A0A1M4ZB42"/>
<evidence type="ECO:0000313" key="2">
    <source>
        <dbReference type="Proteomes" id="UP000184436"/>
    </source>
</evidence>
<organism evidence="1 2">
    <name type="scientific">Bacteroides faecichinchillae</name>
    <dbReference type="NCBI Taxonomy" id="871325"/>
    <lineage>
        <taxon>Bacteria</taxon>
        <taxon>Pseudomonadati</taxon>
        <taxon>Bacteroidota</taxon>
        <taxon>Bacteroidia</taxon>
        <taxon>Bacteroidales</taxon>
        <taxon>Bacteroidaceae</taxon>
        <taxon>Bacteroides</taxon>
    </lineage>
</organism>
<proteinExistence type="predicted"/>
<dbReference type="Proteomes" id="UP000184436">
    <property type="component" value="Unassembled WGS sequence"/>
</dbReference>